<evidence type="ECO:0000313" key="5">
    <source>
        <dbReference type="EMBL" id="KAF6786164.1"/>
    </source>
</evidence>
<evidence type="ECO:0000256" key="3">
    <source>
        <dbReference type="PROSITE-ProRule" id="PRU00023"/>
    </source>
</evidence>
<proteinExistence type="predicted"/>
<dbReference type="SMART" id="SM00248">
    <property type="entry name" value="ANK"/>
    <property type="match status" value="2"/>
</dbReference>
<gene>
    <name evidence="5" type="ORF">CSOJ01_15470</name>
</gene>
<reference evidence="5 6" key="1">
    <citation type="journal article" date="2020" name="Phytopathology">
        <title>Genome Sequence Resources of Colletotrichum truncatum, C. plurivorum, C. musicola, and C. sojae: Four Species Pathogenic to Soybean (Glycine max).</title>
        <authorList>
            <person name="Rogerio F."/>
            <person name="Boufleur T.R."/>
            <person name="Ciampi-Guillardi M."/>
            <person name="Sukno S.A."/>
            <person name="Thon M.R."/>
            <person name="Massola Junior N.S."/>
            <person name="Baroncelli R."/>
        </authorList>
    </citation>
    <scope>NUCLEOTIDE SEQUENCE [LARGE SCALE GENOMIC DNA]</scope>
    <source>
        <strain evidence="5 6">LFN0009</strain>
    </source>
</reference>
<dbReference type="SUPFAM" id="SSF48403">
    <property type="entry name" value="Ankyrin repeat"/>
    <property type="match status" value="1"/>
</dbReference>
<dbReference type="Pfam" id="PF12796">
    <property type="entry name" value="Ank_2"/>
    <property type="match status" value="1"/>
</dbReference>
<keyword evidence="2 3" id="KW-0040">ANK repeat</keyword>
<dbReference type="PROSITE" id="PS50297">
    <property type="entry name" value="ANK_REP_REGION"/>
    <property type="match status" value="2"/>
</dbReference>
<dbReference type="Gene3D" id="1.25.40.20">
    <property type="entry name" value="Ankyrin repeat-containing domain"/>
    <property type="match status" value="1"/>
</dbReference>
<feature type="compositionally biased region" description="Acidic residues" evidence="4">
    <location>
        <begin position="166"/>
        <end position="179"/>
    </location>
</feature>
<dbReference type="PANTHER" id="PTHR24173:SF74">
    <property type="entry name" value="ANKYRIN REPEAT DOMAIN-CONTAINING PROTEIN 16"/>
    <property type="match status" value="1"/>
</dbReference>
<dbReference type="PROSITE" id="PS50088">
    <property type="entry name" value="ANK_REPEAT"/>
    <property type="match status" value="2"/>
</dbReference>
<dbReference type="EMBL" id="WIGN01000656">
    <property type="protein sequence ID" value="KAF6786164.1"/>
    <property type="molecule type" value="Genomic_DNA"/>
</dbReference>
<feature type="compositionally biased region" description="Basic and acidic residues" evidence="4">
    <location>
        <begin position="180"/>
        <end position="202"/>
    </location>
</feature>
<protein>
    <recommendedName>
        <fullName evidence="7">Ankyrin repeat protein</fullName>
    </recommendedName>
</protein>
<accession>A0A8H6IME2</accession>
<keyword evidence="1" id="KW-0677">Repeat</keyword>
<evidence type="ECO:0000313" key="6">
    <source>
        <dbReference type="Proteomes" id="UP000652219"/>
    </source>
</evidence>
<comment type="caution">
    <text evidence="5">The sequence shown here is derived from an EMBL/GenBank/DDBJ whole genome shotgun (WGS) entry which is preliminary data.</text>
</comment>
<feature type="repeat" description="ANK" evidence="3">
    <location>
        <begin position="55"/>
        <end position="87"/>
    </location>
</feature>
<evidence type="ECO:0000256" key="2">
    <source>
        <dbReference type="ARBA" id="ARBA00023043"/>
    </source>
</evidence>
<dbReference type="AlphaFoldDB" id="A0A8H6IME2"/>
<dbReference type="Proteomes" id="UP000652219">
    <property type="component" value="Unassembled WGS sequence"/>
</dbReference>
<dbReference type="InterPro" id="IPR002110">
    <property type="entry name" value="Ankyrin_rpt"/>
</dbReference>
<dbReference type="PANTHER" id="PTHR24173">
    <property type="entry name" value="ANKYRIN REPEAT CONTAINING"/>
    <property type="match status" value="1"/>
</dbReference>
<feature type="repeat" description="ANK" evidence="3">
    <location>
        <begin position="20"/>
        <end position="52"/>
    </location>
</feature>
<evidence type="ECO:0000256" key="1">
    <source>
        <dbReference type="ARBA" id="ARBA00022737"/>
    </source>
</evidence>
<sequence length="220" mass="24357">MIDLLLKHGANANAPAAYQRGATALQLAAITGQIGVMRILLDNGADANVAGARISGRTALEGAAEHGRIDTLQYLLTEGVQTTDTGRLQYLHSIRYAELEGHIVAADLLRNYRPWTVEDDDLWADLKGLSREKCEEFGPHMQTLPNLYSDDFTTRSGGGNDSEEKGTEEDYNDQDDSEQNDDKHNSMEEERNGETSHEEESPGHMYHGNDSFVNHVPEED</sequence>
<evidence type="ECO:0008006" key="7">
    <source>
        <dbReference type="Google" id="ProtNLM"/>
    </source>
</evidence>
<dbReference type="InterPro" id="IPR036770">
    <property type="entry name" value="Ankyrin_rpt-contain_sf"/>
</dbReference>
<name>A0A8H6IME2_9PEZI</name>
<keyword evidence="6" id="KW-1185">Reference proteome</keyword>
<evidence type="ECO:0000256" key="4">
    <source>
        <dbReference type="SAM" id="MobiDB-lite"/>
    </source>
</evidence>
<organism evidence="5 6">
    <name type="scientific">Colletotrichum sojae</name>
    <dbReference type="NCBI Taxonomy" id="2175907"/>
    <lineage>
        <taxon>Eukaryota</taxon>
        <taxon>Fungi</taxon>
        <taxon>Dikarya</taxon>
        <taxon>Ascomycota</taxon>
        <taxon>Pezizomycotina</taxon>
        <taxon>Sordariomycetes</taxon>
        <taxon>Hypocreomycetidae</taxon>
        <taxon>Glomerellales</taxon>
        <taxon>Glomerellaceae</taxon>
        <taxon>Colletotrichum</taxon>
        <taxon>Colletotrichum orchidearum species complex</taxon>
    </lineage>
</organism>
<feature type="region of interest" description="Disordered" evidence="4">
    <location>
        <begin position="140"/>
        <end position="220"/>
    </location>
</feature>